<protein>
    <submittedName>
        <fullName evidence="2">PD-(D/E)XK nuclease family protein</fullName>
    </submittedName>
</protein>
<gene>
    <name evidence="2" type="ORF">M9189_08800</name>
</gene>
<dbReference type="InterPro" id="IPR027417">
    <property type="entry name" value="P-loop_NTPase"/>
</dbReference>
<dbReference type="InterPro" id="IPR038726">
    <property type="entry name" value="PDDEXK_AddAB-type"/>
</dbReference>
<dbReference type="RefSeq" id="WP_250722438.1">
    <property type="nucleotide sequence ID" value="NZ_CP098400.1"/>
</dbReference>
<dbReference type="AlphaFoldDB" id="A0A9J6ZMM0"/>
<reference evidence="2" key="1">
    <citation type="submission" date="2022-05" db="EMBL/GenBank/DDBJ databases">
        <authorList>
            <person name="Sun X."/>
        </authorList>
    </citation>
    <scope>NUCLEOTIDE SEQUENCE</scope>
    <source>
        <strain evidence="2">Ai-910</strain>
    </source>
</reference>
<evidence type="ECO:0000313" key="2">
    <source>
        <dbReference type="EMBL" id="URW78953.1"/>
    </source>
</evidence>
<dbReference type="EMBL" id="CP098400">
    <property type="protein sequence ID" value="URW78953.1"/>
    <property type="molecule type" value="Genomic_DNA"/>
</dbReference>
<proteinExistence type="predicted"/>
<evidence type="ECO:0000313" key="3">
    <source>
        <dbReference type="Proteomes" id="UP001056426"/>
    </source>
</evidence>
<dbReference type="SUPFAM" id="SSF52980">
    <property type="entry name" value="Restriction endonuclease-like"/>
    <property type="match status" value="1"/>
</dbReference>
<keyword evidence="3" id="KW-1185">Reference proteome</keyword>
<reference evidence="2" key="2">
    <citation type="submission" date="2022-06" db="EMBL/GenBank/DDBJ databases">
        <title>Xiashengella guii gen. nov. sp. nov., a bacterium isolated form anaerobic digestion tank.</title>
        <authorList>
            <person name="Huang H."/>
        </authorList>
    </citation>
    <scope>NUCLEOTIDE SEQUENCE</scope>
    <source>
        <strain evidence="2">Ai-910</strain>
    </source>
</reference>
<dbReference type="KEGG" id="alkq:M9189_08800"/>
<dbReference type="Gene3D" id="3.40.50.300">
    <property type="entry name" value="P-loop containing nucleotide triphosphate hydrolases"/>
    <property type="match status" value="1"/>
</dbReference>
<organism evidence="2 3">
    <name type="scientific">Xiashengella succiniciproducens</name>
    <dbReference type="NCBI Taxonomy" id="2949635"/>
    <lineage>
        <taxon>Bacteria</taxon>
        <taxon>Pseudomonadati</taxon>
        <taxon>Bacteroidota</taxon>
        <taxon>Bacteroidia</taxon>
        <taxon>Marinilabiliales</taxon>
        <taxon>Marinilabiliaceae</taxon>
        <taxon>Xiashengella</taxon>
    </lineage>
</organism>
<name>A0A9J6ZMM0_9BACT</name>
<dbReference type="Pfam" id="PF12705">
    <property type="entry name" value="PDDEXK_1"/>
    <property type="match status" value="1"/>
</dbReference>
<sequence>MFLGRLTDKPIWAPKILTISDFFGHLDSTPIPDNITLVFKLHESYCKISEKDISIDDFLPLGEMLLNDFNDIDNYMANPREVFANLAAIKNMEMDYSHLTENQIEAIRSFWNTFDPERLSQQQTGFLSVWDKLGDLYNHFRASLTEQNMAYGGMITRSIAEKVRNDRSLDIPFKHVVFAGFNALNKCERTIFNYLKIQQKATFFWDYPQLLLTEKQDPSNPVMKVMHEGGLFMKQNIYDFPSPENWEDPFNTDAAEIVITAASNSLVQAGAVYDFLEQIATQKQSGTPDSEIPKVDLRTAVILADEQQLFPVLSSIPPQFSPINITLGYPLKSTPAFALAEILLAMQNNCRETREGKTWFYHRDVTALLQHQYILGILGQSALELSRRLIRYNSPFIEGGLLQENSLCSKIFRKAGDVNELTSYLMDILTLIYRYLRGSDNYNGNKLATIESGLRNGQSPVQGTLFEEISGQELASGDEDGKSAHIQNSSVGKELNDISAAGTEGNIGSLQQPSDIEELDVHGEKKALEMEFIYYLYTTVKRLSDILSKLPVQPNPTTWQSLFRKLAAFQSVPFNGEPLKGLQVMGLLETRALDFENLVIIGMNEGVFPKSSPPDSFIPYNLRKAFDLPVIDNQDAIFAYYFYRLIHRARKIRLVYSTTGAGAEEAEMSRFLQQLYYEYPGKIIMETPMQKVSVPAIKELYAEKDKSVMAQLSRFLENGQARLSPSAMSDYLECPLRFFYKHVARIREADSISEDLDPRIFGILFHRIMEQIYSPHKGKVVQKENIELWLRDKDKIREVMNSAFEEQVPFIRQSGSEFVDLQGKNILIYEILFRYVVRFLEMERDQAPFRLADLEEKVAIIHAVNEKLKVNLGGIIDRTDEKEGITRILDYKTGSASNSASRLEDLFTQEKHGDKKAIFQTLLYSYIKSVLAGHDSIEPGIIPITKIFDKNFSSSITIDKQPVIFGSVKAEFLERLNPVLEELFNPTIPFMQTRVEKNCNYCLFRQHCFKD</sequence>
<feature type="domain" description="PD-(D/E)XK endonuclease-like" evidence="1">
    <location>
        <begin position="722"/>
        <end position="1008"/>
    </location>
</feature>
<dbReference type="InterPro" id="IPR011335">
    <property type="entry name" value="Restrct_endonuc-II-like"/>
</dbReference>
<evidence type="ECO:0000259" key="1">
    <source>
        <dbReference type="Pfam" id="PF12705"/>
    </source>
</evidence>
<dbReference type="Gene3D" id="3.90.320.10">
    <property type="match status" value="1"/>
</dbReference>
<dbReference type="SUPFAM" id="SSF52540">
    <property type="entry name" value="P-loop containing nucleoside triphosphate hydrolases"/>
    <property type="match status" value="1"/>
</dbReference>
<dbReference type="InterPro" id="IPR011604">
    <property type="entry name" value="PDDEXK-like_dom_sf"/>
</dbReference>
<accession>A0A9J6ZMM0</accession>
<dbReference type="Proteomes" id="UP001056426">
    <property type="component" value="Chromosome"/>
</dbReference>